<name>A0A2X2C2E8_PROMI</name>
<dbReference type="AlphaFoldDB" id="A0A2X2C2E8"/>
<evidence type="ECO:0000313" key="1">
    <source>
        <dbReference type="EMBL" id="SPZ01141.1"/>
    </source>
</evidence>
<proteinExistence type="predicted"/>
<gene>
    <name evidence="1" type="ORF">NCTC10975_03785</name>
</gene>
<organism evidence="1 2">
    <name type="scientific">Proteus mirabilis</name>
    <dbReference type="NCBI Taxonomy" id="584"/>
    <lineage>
        <taxon>Bacteria</taxon>
        <taxon>Pseudomonadati</taxon>
        <taxon>Pseudomonadota</taxon>
        <taxon>Gammaproteobacteria</taxon>
        <taxon>Enterobacterales</taxon>
        <taxon>Morganellaceae</taxon>
        <taxon>Proteus</taxon>
    </lineage>
</organism>
<sequence>MVIKCLRSYFNKNNIYNYAKIFFFALIIWQEVYQYIDYKDDVDLHEKLAEWEAFYNCHRPHSAHAGKTSYEVLKNKLSL</sequence>
<protein>
    <submittedName>
        <fullName evidence="1">Integrase</fullName>
    </submittedName>
</protein>
<accession>A0A2X2C2E8</accession>
<dbReference type="Proteomes" id="UP000251485">
    <property type="component" value="Unassembled WGS sequence"/>
</dbReference>
<reference evidence="1 2" key="1">
    <citation type="submission" date="2018-06" db="EMBL/GenBank/DDBJ databases">
        <authorList>
            <consortium name="Pathogen Informatics"/>
            <person name="Doyle S."/>
        </authorList>
    </citation>
    <scope>NUCLEOTIDE SEQUENCE [LARGE SCALE GENOMIC DNA]</scope>
    <source>
        <strain evidence="1 2">NCTC10975</strain>
    </source>
</reference>
<dbReference type="EMBL" id="UAUE01000027">
    <property type="protein sequence ID" value="SPZ01141.1"/>
    <property type="molecule type" value="Genomic_DNA"/>
</dbReference>
<evidence type="ECO:0000313" key="2">
    <source>
        <dbReference type="Proteomes" id="UP000251485"/>
    </source>
</evidence>